<comment type="subcellular location">
    <subcellularLocation>
        <location evidence="1">Nucleus</location>
    </subcellularLocation>
</comment>
<dbReference type="Proteomes" id="UP000694388">
    <property type="component" value="Unplaced"/>
</dbReference>
<dbReference type="AlphaFoldDB" id="A0A8C4WZH4"/>
<evidence type="ECO:0000256" key="10">
    <source>
        <dbReference type="ARBA" id="ARBA00023242"/>
    </source>
</evidence>
<evidence type="ECO:0000256" key="9">
    <source>
        <dbReference type="ARBA" id="ARBA00023163"/>
    </source>
</evidence>
<dbReference type="GO" id="GO:0008270">
    <property type="term" value="F:zinc ion binding"/>
    <property type="evidence" value="ECO:0007669"/>
    <property type="project" value="UniProtKB-KW"/>
</dbReference>
<dbReference type="Ensembl" id="ENSEBUT00000022230.1">
    <property type="protein sequence ID" value="ENSEBUP00000021654.1"/>
    <property type="gene ID" value="ENSEBUG00000013369.1"/>
</dbReference>
<dbReference type="FunFam" id="3.30.160.60:FF:002716">
    <property type="entry name" value="Zinc finger protein 212"/>
    <property type="match status" value="1"/>
</dbReference>
<feature type="domain" description="C2H2-type" evidence="12">
    <location>
        <begin position="346"/>
        <end position="373"/>
    </location>
</feature>
<keyword evidence="5 11" id="KW-0863">Zinc-finger</keyword>
<keyword evidence="9" id="KW-0804">Transcription</keyword>
<organism evidence="13 14">
    <name type="scientific">Eptatretus burgeri</name>
    <name type="common">Inshore hagfish</name>
    <dbReference type="NCBI Taxonomy" id="7764"/>
    <lineage>
        <taxon>Eukaryota</taxon>
        <taxon>Metazoa</taxon>
        <taxon>Chordata</taxon>
        <taxon>Craniata</taxon>
        <taxon>Vertebrata</taxon>
        <taxon>Cyclostomata</taxon>
        <taxon>Myxini</taxon>
        <taxon>Myxiniformes</taxon>
        <taxon>Myxinidae</taxon>
        <taxon>Eptatretinae</taxon>
        <taxon>Eptatretus</taxon>
    </lineage>
</organism>
<dbReference type="GO" id="GO:0000978">
    <property type="term" value="F:RNA polymerase II cis-regulatory region sequence-specific DNA binding"/>
    <property type="evidence" value="ECO:0007669"/>
    <property type="project" value="TreeGrafter"/>
</dbReference>
<dbReference type="GO" id="GO:0000981">
    <property type="term" value="F:DNA-binding transcription factor activity, RNA polymerase II-specific"/>
    <property type="evidence" value="ECO:0007669"/>
    <property type="project" value="TreeGrafter"/>
</dbReference>
<evidence type="ECO:0000256" key="1">
    <source>
        <dbReference type="ARBA" id="ARBA00004123"/>
    </source>
</evidence>
<dbReference type="PANTHER" id="PTHR23235:SF120">
    <property type="entry name" value="KRUPPEL-LIKE FACTOR 15"/>
    <property type="match status" value="1"/>
</dbReference>
<accession>A0A8C4WZH4</accession>
<comment type="similarity">
    <text evidence="2">Belongs to the krueppel C2H2-type zinc-finger protein family.</text>
</comment>
<dbReference type="GeneTree" id="ENSGT01150000286971"/>
<evidence type="ECO:0000259" key="12">
    <source>
        <dbReference type="PROSITE" id="PS50157"/>
    </source>
</evidence>
<dbReference type="PROSITE" id="PS50157">
    <property type="entry name" value="ZINC_FINGER_C2H2_2"/>
    <property type="match status" value="4"/>
</dbReference>
<feature type="domain" description="C2H2-type" evidence="12">
    <location>
        <begin position="374"/>
        <end position="401"/>
    </location>
</feature>
<dbReference type="PROSITE" id="PS00028">
    <property type="entry name" value="ZINC_FINGER_C2H2_1"/>
    <property type="match status" value="3"/>
</dbReference>
<keyword evidence="7" id="KW-0805">Transcription regulation</keyword>
<evidence type="ECO:0000256" key="4">
    <source>
        <dbReference type="ARBA" id="ARBA00022737"/>
    </source>
</evidence>
<evidence type="ECO:0000256" key="7">
    <source>
        <dbReference type="ARBA" id="ARBA00023015"/>
    </source>
</evidence>
<keyword evidence="6" id="KW-0862">Zinc</keyword>
<evidence type="ECO:0000256" key="2">
    <source>
        <dbReference type="ARBA" id="ARBA00006991"/>
    </source>
</evidence>
<evidence type="ECO:0000256" key="6">
    <source>
        <dbReference type="ARBA" id="ARBA00022833"/>
    </source>
</evidence>
<feature type="domain" description="C2H2-type" evidence="12">
    <location>
        <begin position="318"/>
        <end position="345"/>
    </location>
</feature>
<reference evidence="13" key="1">
    <citation type="submission" date="2025-08" db="UniProtKB">
        <authorList>
            <consortium name="Ensembl"/>
        </authorList>
    </citation>
    <scope>IDENTIFICATION</scope>
</reference>
<dbReference type="SMART" id="SM00355">
    <property type="entry name" value="ZnF_C2H2"/>
    <property type="match status" value="4"/>
</dbReference>
<evidence type="ECO:0000256" key="3">
    <source>
        <dbReference type="ARBA" id="ARBA00022723"/>
    </source>
</evidence>
<dbReference type="FunFam" id="3.30.160.60:FF:001506">
    <property type="entry name" value="Zinc finger protein"/>
    <property type="match status" value="1"/>
</dbReference>
<name>A0A8C4WZH4_EPTBU</name>
<keyword evidence="3" id="KW-0479">Metal-binding</keyword>
<proteinExistence type="inferred from homology"/>
<evidence type="ECO:0000256" key="8">
    <source>
        <dbReference type="ARBA" id="ARBA00023125"/>
    </source>
</evidence>
<keyword evidence="4" id="KW-0677">Repeat</keyword>
<protein>
    <recommendedName>
        <fullName evidence="12">C2H2-type domain-containing protein</fullName>
    </recommendedName>
</protein>
<dbReference type="InterPro" id="IPR013087">
    <property type="entry name" value="Znf_C2H2_type"/>
</dbReference>
<dbReference type="FunFam" id="3.30.160.60:FF:000446">
    <property type="entry name" value="Zinc finger protein"/>
    <property type="match status" value="1"/>
</dbReference>
<evidence type="ECO:0000256" key="11">
    <source>
        <dbReference type="PROSITE-ProRule" id="PRU00042"/>
    </source>
</evidence>
<dbReference type="InterPro" id="IPR036236">
    <property type="entry name" value="Znf_C2H2_sf"/>
</dbReference>
<dbReference type="Pfam" id="PF00096">
    <property type="entry name" value="zf-C2H2"/>
    <property type="match status" value="4"/>
</dbReference>
<dbReference type="PANTHER" id="PTHR23235">
    <property type="entry name" value="KRUEPPEL-LIKE TRANSCRIPTION FACTOR"/>
    <property type="match status" value="1"/>
</dbReference>
<dbReference type="Gene3D" id="3.30.160.60">
    <property type="entry name" value="Classic Zinc Finger"/>
    <property type="match status" value="4"/>
</dbReference>
<keyword evidence="8" id="KW-0238">DNA-binding</keyword>
<evidence type="ECO:0000313" key="14">
    <source>
        <dbReference type="Proteomes" id="UP000694388"/>
    </source>
</evidence>
<feature type="domain" description="C2H2-type" evidence="12">
    <location>
        <begin position="402"/>
        <end position="426"/>
    </location>
</feature>
<sequence length="436" mass="48846">MAEPESFTAWLHAQGLREKTAQAIVTELGIESYEVLQACTDSITLRAELFSLTKQKFPFAMYAEFHKFVESCLELHIFQPEGPLVDILCSLFEVVSREFFSCSQKLSSLKSPSMSYADENTHLGINISDVCSHQQEEHGGRIQLENLEDAVDPQSTIPPSSQRSLNQLQERLEYASPTQSSNAVSTEPDVIVVVKEEPNIVDGLISQGEIYPVQVESLEGNHASSSTEALSCVSVTEDSYDLQKESCSDSCSAAERSTDHFCELKSRSPLALKEGFFRKQMHRKDSSRNMKSAGCDGRRKVEREFSKHKKIHFGGMQYKCLICSKSFSNLRNMENHMKTQNGKCPLKCSICDKAVTKLSDLKKHMRIHNGERPYNCSVCGKSFTQIGNMNRHMMIHTGERPHNCPVCGRGFAESAKLNAHMRTHAGVHYGLPYSIS</sequence>
<evidence type="ECO:0000256" key="5">
    <source>
        <dbReference type="ARBA" id="ARBA00022771"/>
    </source>
</evidence>
<dbReference type="GO" id="GO:0005634">
    <property type="term" value="C:nucleus"/>
    <property type="evidence" value="ECO:0007669"/>
    <property type="project" value="UniProtKB-SubCell"/>
</dbReference>
<keyword evidence="14" id="KW-1185">Reference proteome</keyword>
<keyword evidence="10" id="KW-0539">Nucleus</keyword>
<reference evidence="13" key="2">
    <citation type="submission" date="2025-09" db="UniProtKB">
        <authorList>
            <consortium name="Ensembl"/>
        </authorList>
    </citation>
    <scope>IDENTIFICATION</scope>
</reference>
<evidence type="ECO:0000313" key="13">
    <source>
        <dbReference type="Ensembl" id="ENSEBUP00000021654.1"/>
    </source>
</evidence>
<dbReference type="SUPFAM" id="SSF57667">
    <property type="entry name" value="beta-beta-alpha zinc fingers"/>
    <property type="match status" value="2"/>
</dbReference>